<dbReference type="EMBL" id="CM047583">
    <property type="protein sequence ID" value="KAI9912608.1"/>
    <property type="molecule type" value="Genomic_DNA"/>
</dbReference>
<organism evidence="1 2">
    <name type="scientific">Peronosclerospora sorghi</name>
    <dbReference type="NCBI Taxonomy" id="230839"/>
    <lineage>
        <taxon>Eukaryota</taxon>
        <taxon>Sar</taxon>
        <taxon>Stramenopiles</taxon>
        <taxon>Oomycota</taxon>
        <taxon>Peronosporomycetes</taxon>
        <taxon>Peronosporales</taxon>
        <taxon>Peronosporaceae</taxon>
        <taxon>Peronosclerospora</taxon>
    </lineage>
</organism>
<gene>
    <name evidence="1" type="ORF">PsorP6_006399</name>
</gene>
<name>A0ACC0W1G1_9STRA</name>
<proteinExistence type="predicted"/>
<keyword evidence="2" id="KW-1185">Reference proteome</keyword>
<accession>A0ACC0W1G1</accession>
<sequence length="319" mass="36816">MELKTQIVTARLQREPAPQVPTNEQIFSCWEDAESQYCSYAATVGFEVRCHTTRNRANGECKRRDFVCNRHGFPDPKKTPEGSQPIQTPSTLTGCRAFIRVSRRDTAGAQSWVLTDLNLEHNHEMLTQRLRILLSREIPGEDQKSLLIYRKALVCVRVSMDVIAVSKKSTVFELWYTDKDVRNFLQRTSTACSHQDAVDMLSALKARKDEDGEFRYEFTQDGEGRLEHIFWREGASRRASLAHGDFIVLDTTYKLNRYNMPLAIFVGVNQHGLSIPLDAHCYEMRNDCHSCGYWRREKKKWIVSQIEFLPTGMNGCQRL</sequence>
<protein>
    <submittedName>
        <fullName evidence="1">Uncharacterized protein</fullName>
    </submittedName>
</protein>
<evidence type="ECO:0000313" key="2">
    <source>
        <dbReference type="Proteomes" id="UP001163321"/>
    </source>
</evidence>
<dbReference type="Proteomes" id="UP001163321">
    <property type="component" value="Chromosome 4"/>
</dbReference>
<comment type="caution">
    <text evidence="1">The sequence shown here is derived from an EMBL/GenBank/DDBJ whole genome shotgun (WGS) entry which is preliminary data.</text>
</comment>
<reference evidence="1 2" key="1">
    <citation type="journal article" date="2022" name="bioRxiv">
        <title>The genome of the oomycete Peronosclerospora sorghi, a cosmopolitan pathogen of maize and sorghum, is inflated with dispersed pseudogenes.</title>
        <authorList>
            <person name="Fletcher K."/>
            <person name="Martin F."/>
            <person name="Isakeit T."/>
            <person name="Cavanaugh K."/>
            <person name="Magill C."/>
            <person name="Michelmore R."/>
        </authorList>
    </citation>
    <scope>NUCLEOTIDE SEQUENCE [LARGE SCALE GENOMIC DNA]</scope>
    <source>
        <strain evidence="1">P6</strain>
    </source>
</reference>
<evidence type="ECO:0000313" key="1">
    <source>
        <dbReference type="EMBL" id="KAI9912608.1"/>
    </source>
</evidence>